<dbReference type="PROSITE" id="PS50943">
    <property type="entry name" value="HTH_CROC1"/>
    <property type="match status" value="1"/>
</dbReference>
<gene>
    <name evidence="2" type="ORF">SAMN05421676_11253</name>
</gene>
<dbReference type="SUPFAM" id="SSF47413">
    <property type="entry name" value="lambda repressor-like DNA-binding domains"/>
    <property type="match status" value="1"/>
</dbReference>
<reference evidence="3" key="1">
    <citation type="submission" date="2016-10" db="EMBL/GenBank/DDBJ databases">
        <authorList>
            <person name="Varghese N."/>
            <person name="Submissions S."/>
        </authorList>
    </citation>
    <scope>NUCLEOTIDE SEQUENCE [LARGE SCALE GENOMIC DNA]</scope>
    <source>
        <strain evidence="3">CGMCC 1.3566</strain>
    </source>
</reference>
<dbReference type="Gene3D" id="1.10.260.40">
    <property type="entry name" value="lambda repressor-like DNA-binding domains"/>
    <property type="match status" value="1"/>
</dbReference>
<dbReference type="SMART" id="SM00530">
    <property type="entry name" value="HTH_XRE"/>
    <property type="match status" value="1"/>
</dbReference>
<name>A0A1I0IH23_9BACI</name>
<dbReference type="Pfam" id="PF01381">
    <property type="entry name" value="HTH_3"/>
    <property type="match status" value="1"/>
</dbReference>
<evidence type="ECO:0000259" key="1">
    <source>
        <dbReference type="PROSITE" id="PS50943"/>
    </source>
</evidence>
<dbReference type="AlphaFoldDB" id="A0A1I0IH23"/>
<protein>
    <submittedName>
        <fullName evidence="2">Helix-turn-helix</fullName>
    </submittedName>
</protein>
<dbReference type="STRING" id="237682.SAMN05421676_11253"/>
<dbReference type="EMBL" id="FOHJ01000012">
    <property type="protein sequence ID" value="SET95619.1"/>
    <property type="molecule type" value="Genomic_DNA"/>
</dbReference>
<feature type="domain" description="HTH cro/C1-type" evidence="1">
    <location>
        <begin position="9"/>
        <end position="64"/>
    </location>
</feature>
<dbReference type="GO" id="GO:0003677">
    <property type="term" value="F:DNA binding"/>
    <property type="evidence" value="ECO:0007669"/>
    <property type="project" value="InterPro"/>
</dbReference>
<dbReference type="OrthoDB" id="2662407at2"/>
<evidence type="ECO:0000313" key="2">
    <source>
        <dbReference type="EMBL" id="SET95619.1"/>
    </source>
</evidence>
<organism evidence="2 3">
    <name type="scientific">Salinibacillus kushneri</name>
    <dbReference type="NCBI Taxonomy" id="237682"/>
    <lineage>
        <taxon>Bacteria</taxon>
        <taxon>Bacillati</taxon>
        <taxon>Bacillota</taxon>
        <taxon>Bacilli</taxon>
        <taxon>Bacillales</taxon>
        <taxon>Bacillaceae</taxon>
        <taxon>Salinibacillus</taxon>
    </lineage>
</organism>
<keyword evidence="3" id="KW-1185">Reference proteome</keyword>
<accession>A0A1I0IH23</accession>
<dbReference type="InterPro" id="IPR010982">
    <property type="entry name" value="Lambda_DNA-bd_dom_sf"/>
</dbReference>
<dbReference type="Proteomes" id="UP000199095">
    <property type="component" value="Unassembled WGS sequence"/>
</dbReference>
<dbReference type="RefSeq" id="WP_093137027.1">
    <property type="nucleotide sequence ID" value="NZ_FOHJ01000012.1"/>
</dbReference>
<sequence length="80" mass="9171">MQTLNLFYIKNRRKELGITLQEMADELGFKNSSTYLKYETGAYSFKADQLPVLADALNCNISDFFNQNVSKIAINKKEVI</sequence>
<dbReference type="CDD" id="cd00093">
    <property type="entry name" value="HTH_XRE"/>
    <property type="match status" value="1"/>
</dbReference>
<evidence type="ECO:0000313" key="3">
    <source>
        <dbReference type="Proteomes" id="UP000199095"/>
    </source>
</evidence>
<proteinExistence type="predicted"/>
<dbReference type="InterPro" id="IPR001387">
    <property type="entry name" value="Cro/C1-type_HTH"/>
</dbReference>